<keyword evidence="5" id="KW-0539">Nucleus</keyword>
<comment type="caution">
    <text evidence="7">The sequence shown here is derived from an EMBL/GenBank/DDBJ whole genome shotgun (WGS) entry which is preliminary data.</text>
</comment>
<dbReference type="InterPro" id="IPR001611">
    <property type="entry name" value="Leu-rich_rpt"/>
</dbReference>
<dbReference type="GO" id="GO:0071013">
    <property type="term" value="C:catalytic step 2 spliceosome"/>
    <property type="evidence" value="ECO:0007669"/>
    <property type="project" value="TreeGrafter"/>
</dbReference>
<gene>
    <name evidence="7" type="ORF">M0812_04824</name>
</gene>
<accession>A0AAV8AA86</accession>
<dbReference type="SUPFAM" id="SSF52075">
    <property type="entry name" value="Outer arm dynein light chain 1"/>
    <property type="match status" value="1"/>
</dbReference>
<dbReference type="SMART" id="SM00365">
    <property type="entry name" value="LRR_SD22"/>
    <property type="match status" value="3"/>
</dbReference>
<evidence type="ECO:0000256" key="1">
    <source>
        <dbReference type="ARBA" id="ARBA00004123"/>
    </source>
</evidence>
<evidence type="ECO:0000256" key="6">
    <source>
        <dbReference type="SAM" id="MobiDB-lite"/>
    </source>
</evidence>
<evidence type="ECO:0000256" key="2">
    <source>
        <dbReference type="ARBA" id="ARBA00009072"/>
    </source>
</evidence>
<evidence type="ECO:0000256" key="4">
    <source>
        <dbReference type="ARBA" id="ARBA00022737"/>
    </source>
</evidence>
<feature type="region of interest" description="Disordered" evidence="6">
    <location>
        <begin position="461"/>
        <end position="490"/>
    </location>
</feature>
<comment type="similarity">
    <text evidence="2">Belongs to the ESS2 family.</text>
</comment>
<evidence type="ECO:0000313" key="8">
    <source>
        <dbReference type="Proteomes" id="UP001146793"/>
    </source>
</evidence>
<dbReference type="Gene3D" id="3.80.10.10">
    <property type="entry name" value="Ribonuclease Inhibitor"/>
    <property type="match status" value="1"/>
</dbReference>
<dbReference type="Proteomes" id="UP001146793">
    <property type="component" value="Unassembled WGS sequence"/>
</dbReference>
<dbReference type="EMBL" id="JANTQA010000010">
    <property type="protein sequence ID" value="KAJ3451154.1"/>
    <property type="molecule type" value="Genomic_DNA"/>
</dbReference>
<dbReference type="PANTHER" id="PTHR12940:SF0">
    <property type="entry name" value="SPLICING FACTOR ESS-2 HOMOLOG"/>
    <property type="match status" value="1"/>
</dbReference>
<dbReference type="InterPro" id="IPR019148">
    <property type="entry name" value="Nuclear_protein_DGCR14_ESS-2"/>
</dbReference>
<comment type="subcellular location">
    <subcellularLocation>
        <location evidence="1">Nucleus</location>
    </subcellularLocation>
</comment>
<evidence type="ECO:0000256" key="5">
    <source>
        <dbReference type="ARBA" id="ARBA00023242"/>
    </source>
</evidence>
<dbReference type="InterPro" id="IPR032675">
    <property type="entry name" value="LRR_dom_sf"/>
</dbReference>
<feature type="compositionally biased region" description="Low complexity" evidence="6">
    <location>
        <begin position="301"/>
        <end position="319"/>
    </location>
</feature>
<organism evidence="7 8">
    <name type="scientific">Anaeramoeba flamelloides</name>
    <dbReference type="NCBI Taxonomy" id="1746091"/>
    <lineage>
        <taxon>Eukaryota</taxon>
        <taxon>Metamonada</taxon>
        <taxon>Anaeramoebidae</taxon>
        <taxon>Anaeramoeba</taxon>
    </lineage>
</organism>
<name>A0AAV8AA86_9EUKA</name>
<dbReference type="InterPro" id="IPR025875">
    <property type="entry name" value="Leu-rich_rpt_4"/>
</dbReference>
<proteinExistence type="inferred from homology"/>
<sequence>MSGEFAVILKKDNSKSVILHDKEKKTKKRIKPKQKVLTEEEYLEGMSKIIGRDYFPDLESLKKQYQEFINNLEGIETNTEQDSTQTSENKKINTNLSLDEYLSTYTSEDNYSFEEISEKDRKKFKANHKWLKESEELNKKMQKRENGPHLLTWSYKAKNELMFVPKGTNQNTIGTFKRPARVISHTNTRVNTEEIDDSSSVSSEISTLSEIEETPKVQGYGFVATPRREDDIPIMTWGKIASLPVRIDTNKKKNKTKSETIIKQLSGKARFQIPKLEIGEKAALEMSKKAKANLKKRKQLRSLSNNNHNLRNNGNGNNVNKMSQAGIKLVQKFGGRSLFGNQLLSPMVSLNNYRKTPKLLTPLRNNNYNSKNRNFNSNPKSIYSANKIILRMNSTKLEEYDSRTSTTVLNQEEFMSSLHLTFQKRSEEIFKGQTALRLSNFRLFFFTSRLGNVRPIVPLTKQKSIQKQKQKQNQTKKQNQKQKQKQKKQQMLNEEQLAGELVYYLKHVQWLKLEQGIQESPLQIGKLFSNIKKLQITNCDLSLIFDLQHLIYHQLEEVKFVSNINGIDFNELLTVKGEQNLYVSPLNRKKANKKKNKKNENPKKSVCKLNTLRAIKANLQEIPSTIKSIKSLTNLDLQHNSIPQIANLNLNPLLRKVDLSYNLLSSIKSVNSWEFGNIEVLCLRGNKIKDISWLENVPNLKIVDLKNNLIEKFSQLYVFHKFIRLKELMISGNPISSIPNSRELAISCLVTRKQNTLFNHNNHGNNINRTNSYHQKNNSMMGNSANDRQMETCVKILDGREILEKDIIIGNQLKDSIEEIEETIPKFWNKVCLKRNWLSKFKNNCAQIINSNNNKSKDKISKTKKIPIKLTKQWIEKKELKMDVSEIRTKIEDLSDEWPNKYLILLKKDNQFTTRNNKKLY</sequence>
<dbReference type="AlphaFoldDB" id="A0AAV8AA86"/>
<feature type="compositionally biased region" description="Basic residues" evidence="6">
    <location>
        <begin position="478"/>
        <end position="488"/>
    </location>
</feature>
<dbReference type="PANTHER" id="PTHR12940">
    <property type="entry name" value="ES-2 PROTEIN - RELATED"/>
    <property type="match status" value="1"/>
</dbReference>
<evidence type="ECO:0000256" key="3">
    <source>
        <dbReference type="ARBA" id="ARBA00022614"/>
    </source>
</evidence>
<keyword evidence="4" id="KW-0677">Repeat</keyword>
<dbReference type="Pfam" id="PF12799">
    <property type="entry name" value="LRR_4"/>
    <property type="match status" value="1"/>
</dbReference>
<evidence type="ECO:0000313" key="7">
    <source>
        <dbReference type="EMBL" id="KAJ3451154.1"/>
    </source>
</evidence>
<reference evidence="7" key="1">
    <citation type="submission" date="2022-08" db="EMBL/GenBank/DDBJ databases">
        <title>Novel sulphate-reducing endosymbionts in the free-living metamonad Anaeramoeba.</title>
        <authorList>
            <person name="Jerlstrom-Hultqvist J."/>
            <person name="Cepicka I."/>
            <person name="Gallot-Lavallee L."/>
            <person name="Salas-Leiva D."/>
            <person name="Curtis B.A."/>
            <person name="Zahonova K."/>
            <person name="Pipaliya S."/>
            <person name="Dacks J."/>
            <person name="Roger A.J."/>
        </authorList>
    </citation>
    <scope>NUCLEOTIDE SEQUENCE</scope>
    <source>
        <strain evidence="7">Busselton2</strain>
    </source>
</reference>
<feature type="region of interest" description="Disordered" evidence="6">
    <location>
        <begin position="293"/>
        <end position="319"/>
    </location>
</feature>
<dbReference type="PROSITE" id="PS51450">
    <property type="entry name" value="LRR"/>
    <property type="match status" value="3"/>
</dbReference>
<dbReference type="Pfam" id="PF09751">
    <property type="entry name" value="Es2"/>
    <property type="match status" value="2"/>
</dbReference>
<keyword evidence="3" id="KW-0433">Leucine-rich repeat</keyword>
<protein>
    <submittedName>
        <fullName evidence="7">Es-2 protein - related</fullName>
    </submittedName>
</protein>